<proteinExistence type="predicted"/>
<dbReference type="Pfam" id="PF00795">
    <property type="entry name" value="CN_hydrolase"/>
    <property type="match status" value="1"/>
</dbReference>
<dbReference type="InterPro" id="IPR036526">
    <property type="entry name" value="C-N_Hydrolase_sf"/>
</dbReference>
<evidence type="ECO:0000313" key="3">
    <source>
        <dbReference type="EMBL" id="GAA5340952.1"/>
    </source>
</evidence>
<keyword evidence="4" id="KW-1185">Reference proteome</keyword>
<dbReference type="Proteomes" id="UP001498935">
    <property type="component" value="Unassembled WGS sequence"/>
</dbReference>
<dbReference type="PROSITE" id="PS50263">
    <property type="entry name" value="CN_HYDROLASE"/>
    <property type="match status" value="1"/>
</dbReference>
<comment type="caution">
    <text evidence="3">The sequence shown here is derived from an EMBL/GenBank/DDBJ whole genome shotgun (WGS) entry which is preliminary data.</text>
</comment>
<evidence type="ECO:0000259" key="2">
    <source>
        <dbReference type="PROSITE" id="PS50263"/>
    </source>
</evidence>
<sequence>MADTTSVTVGIVQAAAVIGDIDGNLRTLRQGVNAAAELGAQVVVTPELFATGYDPRTAWTHDGNAIRDEISVAARDAGVAVVASTVDESSDASGRRRHIAASFFDEAGEEIARIRKRHLFDIERNYFTPADGYGEVFEWRGMRFGMGICYDVEYPEFVRTLAVNGAQILLVPTAVPKSPDGGGALAFSASQSSTLLVPARALENGVAIAYANHCADEFTAHSCIVNANGRFVDLIEDGAGIAVAEISATSIAEARALNPYLTDLERLLG</sequence>
<name>A0ABP9U011_9MICO</name>
<feature type="domain" description="CN hydrolase" evidence="2">
    <location>
        <begin position="7"/>
        <end position="248"/>
    </location>
</feature>
<dbReference type="GO" id="GO:0016787">
    <property type="term" value="F:hydrolase activity"/>
    <property type="evidence" value="ECO:0007669"/>
    <property type="project" value="UniProtKB-KW"/>
</dbReference>
<dbReference type="RefSeq" id="WP_342038157.1">
    <property type="nucleotide sequence ID" value="NZ_BAABBK010000006.1"/>
</dbReference>
<dbReference type="EMBL" id="BAABNP010000007">
    <property type="protein sequence ID" value="GAA5340952.1"/>
    <property type="molecule type" value="Genomic_DNA"/>
</dbReference>
<evidence type="ECO:0000256" key="1">
    <source>
        <dbReference type="ARBA" id="ARBA00022801"/>
    </source>
</evidence>
<keyword evidence="1 3" id="KW-0378">Hydrolase</keyword>
<gene>
    <name evidence="3" type="ORF">KACC15558_19920</name>
</gene>
<dbReference type="SUPFAM" id="SSF56317">
    <property type="entry name" value="Carbon-nitrogen hydrolase"/>
    <property type="match status" value="1"/>
</dbReference>
<dbReference type="InterPro" id="IPR003010">
    <property type="entry name" value="C-N_Hydrolase"/>
</dbReference>
<reference evidence="3 4" key="1">
    <citation type="submission" date="2024-02" db="EMBL/GenBank/DDBJ databases">
        <title>Characterization of antibiotic resistant novel bacterial strains and their environmental applications.</title>
        <authorList>
            <person name="Manzoor S."/>
            <person name="Abbas S."/>
            <person name="Arshad M."/>
            <person name="Li W.J."/>
            <person name="Ahmed I."/>
        </authorList>
    </citation>
    <scope>NUCLEOTIDE SEQUENCE [LARGE SCALE GENOMIC DNA]</scope>
    <source>
        <strain evidence="3 4">KACC 15558</strain>
    </source>
</reference>
<dbReference type="PANTHER" id="PTHR43674:SF2">
    <property type="entry name" value="BETA-UREIDOPROPIONASE"/>
    <property type="match status" value="1"/>
</dbReference>
<accession>A0ABP9U011</accession>
<protein>
    <submittedName>
        <fullName evidence="3">Carbon-nitrogen hydrolase family protein</fullName>
    </submittedName>
</protein>
<dbReference type="InterPro" id="IPR050345">
    <property type="entry name" value="Aliph_Amidase/BUP"/>
</dbReference>
<dbReference type="Gene3D" id="3.60.110.10">
    <property type="entry name" value="Carbon-nitrogen hydrolase"/>
    <property type="match status" value="1"/>
</dbReference>
<organism evidence="3 4">
    <name type="scientific">Brevibacterium ammoniilyticum</name>
    <dbReference type="NCBI Taxonomy" id="1046555"/>
    <lineage>
        <taxon>Bacteria</taxon>
        <taxon>Bacillati</taxon>
        <taxon>Actinomycetota</taxon>
        <taxon>Actinomycetes</taxon>
        <taxon>Micrococcales</taxon>
        <taxon>Brevibacteriaceae</taxon>
        <taxon>Brevibacterium</taxon>
    </lineage>
</organism>
<dbReference type="PANTHER" id="PTHR43674">
    <property type="entry name" value="NITRILASE C965.09-RELATED"/>
    <property type="match status" value="1"/>
</dbReference>
<evidence type="ECO:0000313" key="4">
    <source>
        <dbReference type="Proteomes" id="UP001498935"/>
    </source>
</evidence>